<reference evidence="1" key="2">
    <citation type="submission" date="2023-05" db="EMBL/GenBank/DDBJ databases">
        <authorList>
            <consortium name="Lawrence Berkeley National Laboratory"/>
            <person name="Steindorff A."/>
            <person name="Hensen N."/>
            <person name="Bonometti L."/>
            <person name="Westerberg I."/>
            <person name="Brannstrom I.O."/>
            <person name="Guillou S."/>
            <person name="Cros-Aarteil S."/>
            <person name="Calhoun S."/>
            <person name="Haridas S."/>
            <person name="Kuo A."/>
            <person name="Mondo S."/>
            <person name="Pangilinan J."/>
            <person name="Riley R."/>
            <person name="Labutti K."/>
            <person name="Andreopoulos B."/>
            <person name="Lipzen A."/>
            <person name="Chen C."/>
            <person name="Yanf M."/>
            <person name="Daum C."/>
            <person name="Ng V."/>
            <person name="Clum A."/>
            <person name="Ohm R."/>
            <person name="Martin F."/>
            <person name="Silar P."/>
            <person name="Natvig D."/>
            <person name="Lalanne C."/>
            <person name="Gautier V."/>
            <person name="Ament-Velasquez S.L."/>
            <person name="Kruys A."/>
            <person name="Hutchinson M.I."/>
            <person name="Powell A.J."/>
            <person name="Barry K."/>
            <person name="Miller A.N."/>
            <person name="Grigoriev I.V."/>
            <person name="Debuchy R."/>
            <person name="Gladieux P."/>
            <person name="Thoren M.H."/>
            <person name="Johannesson H."/>
        </authorList>
    </citation>
    <scope>NUCLEOTIDE SEQUENCE</scope>
    <source>
        <strain evidence="1">CBS 731.68</strain>
    </source>
</reference>
<proteinExistence type="predicted"/>
<dbReference type="AlphaFoldDB" id="A0AAN6Z8Z9"/>
<dbReference type="Proteomes" id="UP001302602">
    <property type="component" value="Unassembled WGS sequence"/>
</dbReference>
<evidence type="ECO:0000313" key="1">
    <source>
        <dbReference type="EMBL" id="KAK4129038.1"/>
    </source>
</evidence>
<dbReference type="GeneID" id="87824480"/>
<reference evidence="1" key="1">
    <citation type="journal article" date="2023" name="Mol. Phylogenet. Evol.">
        <title>Genome-scale phylogeny and comparative genomics of the fungal order Sordariales.</title>
        <authorList>
            <person name="Hensen N."/>
            <person name="Bonometti L."/>
            <person name="Westerberg I."/>
            <person name="Brannstrom I.O."/>
            <person name="Guillou S."/>
            <person name="Cros-Aarteil S."/>
            <person name="Calhoun S."/>
            <person name="Haridas S."/>
            <person name="Kuo A."/>
            <person name="Mondo S."/>
            <person name="Pangilinan J."/>
            <person name="Riley R."/>
            <person name="LaButti K."/>
            <person name="Andreopoulos B."/>
            <person name="Lipzen A."/>
            <person name="Chen C."/>
            <person name="Yan M."/>
            <person name="Daum C."/>
            <person name="Ng V."/>
            <person name="Clum A."/>
            <person name="Steindorff A."/>
            <person name="Ohm R.A."/>
            <person name="Martin F."/>
            <person name="Silar P."/>
            <person name="Natvig D.O."/>
            <person name="Lalanne C."/>
            <person name="Gautier V."/>
            <person name="Ament-Velasquez S.L."/>
            <person name="Kruys A."/>
            <person name="Hutchinson M.I."/>
            <person name="Powell A.J."/>
            <person name="Barry K."/>
            <person name="Miller A.N."/>
            <person name="Grigoriev I.V."/>
            <person name="Debuchy R."/>
            <person name="Gladieux P."/>
            <person name="Hiltunen Thoren M."/>
            <person name="Johannesson H."/>
        </authorList>
    </citation>
    <scope>NUCLEOTIDE SEQUENCE</scope>
    <source>
        <strain evidence="1">CBS 731.68</strain>
    </source>
</reference>
<dbReference type="EMBL" id="MU853223">
    <property type="protein sequence ID" value="KAK4129038.1"/>
    <property type="molecule type" value="Genomic_DNA"/>
</dbReference>
<sequence length="212" mass="22809">MGGGSSSLMWARASLKTVVAFACRPPSCSPQVVRIDRRRQRPQQRRTAQLSPRFSIRPWTIDLTGCANPCLLAPSTFRASPGSADRIPILKISIPVRPPCLPRLLLPALSVATPPPSVGTASNPSRSFPPLNLLPLDPTHLFDRRRLQDAFSAEYGQALRGQCKDPDSLRPALTGSPGIGLEISSASAKDVGLLRPFSGRVGSELLRVGRVC</sequence>
<name>A0AAN6Z8Z9_9PEZI</name>
<comment type="caution">
    <text evidence="1">The sequence shown here is derived from an EMBL/GenBank/DDBJ whole genome shotgun (WGS) entry which is preliminary data.</text>
</comment>
<keyword evidence="2" id="KW-1185">Reference proteome</keyword>
<accession>A0AAN6Z8Z9</accession>
<dbReference type="RefSeq" id="XP_062652809.1">
    <property type="nucleotide sequence ID" value="XM_062787710.1"/>
</dbReference>
<evidence type="ECO:0000313" key="2">
    <source>
        <dbReference type="Proteomes" id="UP001302602"/>
    </source>
</evidence>
<protein>
    <submittedName>
        <fullName evidence="1">Uncharacterized protein</fullName>
    </submittedName>
</protein>
<organism evidence="1 2">
    <name type="scientific">Parathielavia appendiculata</name>
    <dbReference type="NCBI Taxonomy" id="2587402"/>
    <lineage>
        <taxon>Eukaryota</taxon>
        <taxon>Fungi</taxon>
        <taxon>Dikarya</taxon>
        <taxon>Ascomycota</taxon>
        <taxon>Pezizomycotina</taxon>
        <taxon>Sordariomycetes</taxon>
        <taxon>Sordariomycetidae</taxon>
        <taxon>Sordariales</taxon>
        <taxon>Chaetomiaceae</taxon>
        <taxon>Parathielavia</taxon>
    </lineage>
</organism>
<gene>
    <name evidence="1" type="ORF">N657DRAFT_50883</name>
</gene>